<sequence>MATDKKGKGVANKHLHARTTFLYQAATYLTLQARRHEPSCAKPQATTSQQVEASRHDSSSHAPPGLALQLASHLRSVSRKGQLHLSTDLKRSLCKTCNTVLIPGHSSTQSIQNNSKGNKKPWADVLVIECHTCGSRKILPVGAKRQRKKSQRRQDISAVTPLHTDPMTTPLATTPASHTVTEQSKPPG</sequence>
<evidence type="ECO:0000313" key="6">
    <source>
        <dbReference type="EMBL" id="KAF2741129.1"/>
    </source>
</evidence>
<reference evidence="6" key="1">
    <citation type="journal article" date="2020" name="Stud. Mycol.">
        <title>101 Dothideomycetes genomes: a test case for predicting lifestyles and emergence of pathogens.</title>
        <authorList>
            <person name="Haridas S."/>
            <person name="Albert R."/>
            <person name="Binder M."/>
            <person name="Bloem J."/>
            <person name="Labutti K."/>
            <person name="Salamov A."/>
            <person name="Andreopoulos B."/>
            <person name="Baker S."/>
            <person name="Barry K."/>
            <person name="Bills G."/>
            <person name="Bluhm B."/>
            <person name="Cannon C."/>
            <person name="Castanera R."/>
            <person name="Culley D."/>
            <person name="Daum C."/>
            <person name="Ezra D."/>
            <person name="Gonzalez J."/>
            <person name="Henrissat B."/>
            <person name="Kuo A."/>
            <person name="Liang C."/>
            <person name="Lipzen A."/>
            <person name="Lutzoni F."/>
            <person name="Magnuson J."/>
            <person name="Mondo S."/>
            <person name="Nolan M."/>
            <person name="Ohm R."/>
            <person name="Pangilinan J."/>
            <person name="Park H.-J."/>
            <person name="Ramirez L."/>
            <person name="Alfaro M."/>
            <person name="Sun H."/>
            <person name="Tritt A."/>
            <person name="Yoshinaga Y."/>
            <person name="Zwiers L.-H."/>
            <person name="Turgeon B."/>
            <person name="Goodwin S."/>
            <person name="Spatafora J."/>
            <person name="Crous P."/>
            <person name="Grigoriev I."/>
        </authorList>
    </citation>
    <scope>NUCLEOTIDE SEQUENCE</scope>
    <source>
        <strain evidence="6">CBS 125425</strain>
    </source>
</reference>
<comment type="similarity">
    <text evidence="4">Belongs to the eukaryotic/archaeal RNase P protein component 4 family.</text>
</comment>
<keyword evidence="7" id="KW-1185">Reference proteome</keyword>
<evidence type="ECO:0000313" key="7">
    <source>
        <dbReference type="Proteomes" id="UP000799444"/>
    </source>
</evidence>
<accession>A0A9P4R8S7</accession>
<feature type="region of interest" description="Disordered" evidence="5">
    <location>
        <begin position="141"/>
        <end position="188"/>
    </location>
</feature>
<evidence type="ECO:0000256" key="1">
    <source>
        <dbReference type="ARBA" id="ARBA00022694"/>
    </source>
</evidence>
<evidence type="ECO:0000256" key="2">
    <source>
        <dbReference type="ARBA" id="ARBA00022723"/>
    </source>
</evidence>
<keyword evidence="3" id="KW-0862">Zinc</keyword>
<protein>
    <submittedName>
        <fullName evidence="6">Rpr2-domain-containing protein</fullName>
    </submittedName>
</protein>
<dbReference type="OrthoDB" id="128536at2759"/>
<dbReference type="GO" id="GO:0005655">
    <property type="term" value="C:nucleolar ribonuclease P complex"/>
    <property type="evidence" value="ECO:0007669"/>
    <property type="project" value="TreeGrafter"/>
</dbReference>
<gene>
    <name evidence="6" type="ORF">EJ04DRAFT_507541</name>
</gene>
<keyword evidence="1" id="KW-0819">tRNA processing</keyword>
<evidence type="ECO:0000256" key="4">
    <source>
        <dbReference type="ARBA" id="ARBA00038402"/>
    </source>
</evidence>
<dbReference type="Proteomes" id="UP000799444">
    <property type="component" value="Unassembled WGS sequence"/>
</dbReference>
<feature type="compositionally biased region" description="Polar residues" evidence="5">
    <location>
        <begin position="166"/>
        <end position="188"/>
    </location>
</feature>
<name>A0A9P4R8S7_9PLEO</name>
<keyword evidence="2" id="KW-0479">Metal-binding</keyword>
<dbReference type="Gene3D" id="6.20.50.20">
    <property type="match status" value="1"/>
</dbReference>
<organism evidence="6 7">
    <name type="scientific">Polyplosphaeria fusca</name>
    <dbReference type="NCBI Taxonomy" id="682080"/>
    <lineage>
        <taxon>Eukaryota</taxon>
        <taxon>Fungi</taxon>
        <taxon>Dikarya</taxon>
        <taxon>Ascomycota</taxon>
        <taxon>Pezizomycotina</taxon>
        <taxon>Dothideomycetes</taxon>
        <taxon>Pleosporomycetidae</taxon>
        <taxon>Pleosporales</taxon>
        <taxon>Tetraplosphaeriaceae</taxon>
        <taxon>Polyplosphaeria</taxon>
    </lineage>
</organism>
<dbReference type="PANTHER" id="PTHR14742">
    <property type="entry name" value="RIBONUCLEASE P SUBUNIT P21"/>
    <property type="match status" value="1"/>
</dbReference>
<dbReference type="GO" id="GO:0046872">
    <property type="term" value="F:metal ion binding"/>
    <property type="evidence" value="ECO:0007669"/>
    <property type="project" value="UniProtKB-KW"/>
</dbReference>
<comment type="caution">
    <text evidence="6">The sequence shown here is derived from an EMBL/GenBank/DDBJ whole genome shotgun (WGS) entry which is preliminary data.</text>
</comment>
<evidence type="ECO:0000256" key="3">
    <source>
        <dbReference type="ARBA" id="ARBA00022833"/>
    </source>
</evidence>
<dbReference type="EMBL" id="ML996098">
    <property type="protein sequence ID" value="KAF2741129.1"/>
    <property type="molecule type" value="Genomic_DNA"/>
</dbReference>
<dbReference type="AlphaFoldDB" id="A0A9P4R8S7"/>
<dbReference type="GO" id="GO:0008033">
    <property type="term" value="P:tRNA processing"/>
    <property type="evidence" value="ECO:0007669"/>
    <property type="project" value="UniProtKB-KW"/>
</dbReference>
<dbReference type="PANTHER" id="PTHR14742:SF0">
    <property type="entry name" value="RIBONUCLEASE P PROTEIN SUBUNIT P21"/>
    <property type="match status" value="1"/>
</dbReference>
<feature type="region of interest" description="Disordered" evidence="5">
    <location>
        <begin position="39"/>
        <end position="64"/>
    </location>
</feature>
<evidence type="ECO:0000256" key="5">
    <source>
        <dbReference type="SAM" id="MobiDB-lite"/>
    </source>
</evidence>
<dbReference type="Pfam" id="PF04032">
    <property type="entry name" value="Rpr2"/>
    <property type="match status" value="1"/>
</dbReference>
<dbReference type="InterPro" id="IPR007175">
    <property type="entry name" value="Rpr2/Snm1/Rpp21"/>
</dbReference>
<proteinExistence type="inferred from homology"/>